<keyword evidence="1" id="KW-0812">Transmembrane</keyword>
<name>A0AAD5R1S9_PARTN</name>
<dbReference type="Proteomes" id="UP001196413">
    <property type="component" value="Unassembled WGS sequence"/>
</dbReference>
<feature type="transmembrane region" description="Helical" evidence="1">
    <location>
        <begin position="45"/>
        <end position="70"/>
    </location>
</feature>
<dbReference type="AlphaFoldDB" id="A0AAD5R1S9"/>
<reference evidence="2" key="1">
    <citation type="submission" date="2021-06" db="EMBL/GenBank/DDBJ databases">
        <title>Parelaphostrongylus tenuis whole genome reference sequence.</title>
        <authorList>
            <person name="Garwood T.J."/>
            <person name="Larsen P.A."/>
            <person name="Fountain-Jones N.M."/>
            <person name="Garbe J.R."/>
            <person name="Macchietto M.G."/>
            <person name="Kania S.A."/>
            <person name="Gerhold R.W."/>
            <person name="Richards J.E."/>
            <person name="Wolf T.M."/>
        </authorList>
    </citation>
    <scope>NUCLEOTIDE SEQUENCE</scope>
    <source>
        <strain evidence="2">MNPRO001-30</strain>
        <tissue evidence="2">Meninges</tissue>
    </source>
</reference>
<evidence type="ECO:0000256" key="1">
    <source>
        <dbReference type="SAM" id="Phobius"/>
    </source>
</evidence>
<feature type="transmembrane region" description="Helical" evidence="1">
    <location>
        <begin position="12"/>
        <end position="33"/>
    </location>
</feature>
<dbReference type="EMBL" id="JAHQIW010006073">
    <property type="protein sequence ID" value="KAJ1368053.1"/>
    <property type="molecule type" value="Genomic_DNA"/>
</dbReference>
<gene>
    <name evidence="2" type="ORF">KIN20_029108</name>
</gene>
<evidence type="ECO:0000313" key="3">
    <source>
        <dbReference type="Proteomes" id="UP001196413"/>
    </source>
</evidence>
<protein>
    <submittedName>
        <fullName evidence="2">Uncharacterized protein</fullName>
    </submittedName>
</protein>
<keyword evidence="1" id="KW-1133">Transmembrane helix</keyword>
<sequence length="261" mass="29316">MNTYSYPFHDQFFIFGIVMGSTLLLLNLQMMLVIRQSKSLWILSVYRLIFFGSAADVVNCGAQIAALAVTLRTPAIDPRTNFTAIFLCCFFGAVNSAFCLSGELNMLWNPSVPTFYFTNESSFIAILARSTSFYFGEVVYSASFVVYLIIVLFLLSNRQLISSVPVELPLLPHSVQVFAFSTILLYLWFYPLSDSGHCNHIVNTLVLFRFGATPISLYMTNRTYRGQLSDCKRKFLGTTTVAVQSQVTNRLNSIRNPGQTS</sequence>
<comment type="caution">
    <text evidence="2">The sequence shown here is derived from an EMBL/GenBank/DDBJ whole genome shotgun (WGS) entry which is preliminary data.</text>
</comment>
<feature type="transmembrane region" description="Helical" evidence="1">
    <location>
        <begin position="201"/>
        <end position="219"/>
    </location>
</feature>
<keyword evidence="3" id="KW-1185">Reference proteome</keyword>
<proteinExistence type="predicted"/>
<keyword evidence="1" id="KW-0472">Membrane</keyword>
<organism evidence="2 3">
    <name type="scientific">Parelaphostrongylus tenuis</name>
    <name type="common">Meningeal worm</name>
    <dbReference type="NCBI Taxonomy" id="148309"/>
    <lineage>
        <taxon>Eukaryota</taxon>
        <taxon>Metazoa</taxon>
        <taxon>Ecdysozoa</taxon>
        <taxon>Nematoda</taxon>
        <taxon>Chromadorea</taxon>
        <taxon>Rhabditida</taxon>
        <taxon>Rhabditina</taxon>
        <taxon>Rhabditomorpha</taxon>
        <taxon>Strongyloidea</taxon>
        <taxon>Metastrongylidae</taxon>
        <taxon>Parelaphostrongylus</taxon>
    </lineage>
</organism>
<feature type="transmembrane region" description="Helical" evidence="1">
    <location>
        <begin position="138"/>
        <end position="156"/>
    </location>
</feature>
<feature type="transmembrane region" description="Helical" evidence="1">
    <location>
        <begin position="168"/>
        <end position="189"/>
    </location>
</feature>
<feature type="transmembrane region" description="Helical" evidence="1">
    <location>
        <begin position="82"/>
        <end position="102"/>
    </location>
</feature>
<accession>A0AAD5R1S9</accession>
<evidence type="ECO:0000313" key="2">
    <source>
        <dbReference type="EMBL" id="KAJ1368053.1"/>
    </source>
</evidence>